<dbReference type="EMBL" id="JBHZOL010000010">
    <property type="protein sequence ID" value="MFE4104998.1"/>
    <property type="molecule type" value="Genomic_DNA"/>
</dbReference>
<accession>A0ABW6IA28</accession>
<dbReference type="SUPFAM" id="SSF46785">
    <property type="entry name" value="Winged helix' DNA-binding domain"/>
    <property type="match status" value="1"/>
</dbReference>
<keyword evidence="1" id="KW-0805">Transcription regulation</keyword>
<dbReference type="InterPro" id="IPR019885">
    <property type="entry name" value="Tscrpt_reg_HTH_AsnC-type_CS"/>
</dbReference>
<gene>
    <name evidence="5" type="ORF">ACFVKH_01825</name>
</gene>
<evidence type="ECO:0000313" key="6">
    <source>
        <dbReference type="Proteomes" id="UP001600165"/>
    </source>
</evidence>
<feature type="domain" description="HTH asnC-type" evidence="4">
    <location>
        <begin position="3"/>
        <end position="64"/>
    </location>
</feature>
<proteinExistence type="predicted"/>
<name>A0ABW6IA28_9CYAN</name>
<dbReference type="PANTHER" id="PTHR30154:SF53">
    <property type="entry name" value="HTH-TYPE TRANSCRIPTIONAL REGULATOR LRPC"/>
    <property type="match status" value="1"/>
</dbReference>
<dbReference type="InterPro" id="IPR036390">
    <property type="entry name" value="WH_DNA-bd_sf"/>
</dbReference>
<dbReference type="Gene3D" id="1.10.10.10">
    <property type="entry name" value="Winged helix-like DNA-binding domain superfamily/Winged helix DNA-binding domain"/>
    <property type="match status" value="1"/>
</dbReference>
<dbReference type="Proteomes" id="UP001600165">
    <property type="component" value="Unassembled WGS sequence"/>
</dbReference>
<reference evidence="5 6" key="1">
    <citation type="submission" date="2024-10" db="EMBL/GenBank/DDBJ databases">
        <authorList>
            <person name="Ratan Roy A."/>
            <person name="Morales Sandoval P.H."/>
            <person name="De Los Santos Villalobos S."/>
            <person name="Chakraborty S."/>
            <person name="Mukherjee J."/>
        </authorList>
    </citation>
    <scope>NUCLEOTIDE SEQUENCE [LARGE SCALE GENOMIC DNA]</scope>
    <source>
        <strain evidence="5 6">S1</strain>
    </source>
</reference>
<dbReference type="InterPro" id="IPR036388">
    <property type="entry name" value="WH-like_DNA-bd_sf"/>
</dbReference>
<evidence type="ECO:0000256" key="1">
    <source>
        <dbReference type="ARBA" id="ARBA00023015"/>
    </source>
</evidence>
<dbReference type="SUPFAM" id="SSF54909">
    <property type="entry name" value="Dimeric alpha+beta barrel"/>
    <property type="match status" value="1"/>
</dbReference>
<evidence type="ECO:0000313" key="5">
    <source>
        <dbReference type="EMBL" id="MFE4104998.1"/>
    </source>
</evidence>
<dbReference type="Pfam" id="PF13412">
    <property type="entry name" value="HTH_24"/>
    <property type="match status" value="1"/>
</dbReference>
<evidence type="ECO:0000259" key="4">
    <source>
        <dbReference type="PROSITE" id="PS50956"/>
    </source>
</evidence>
<keyword evidence="3" id="KW-0804">Transcription</keyword>
<keyword evidence="6" id="KW-1185">Reference proteome</keyword>
<dbReference type="Pfam" id="PF01037">
    <property type="entry name" value="AsnC_trans_reg"/>
    <property type="match status" value="1"/>
</dbReference>
<dbReference type="InterPro" id="IPR019887">
    <property type="entry name" value="Tscrpt_reg_AsnC/Lrp_C"/>
</dbReference>
<sequence>MPLSPLDLKAIACLMARARITWAELASVLGLSAPATADRVRKLEEQGVIQGYHAYINPQTLGYHLTAFIAVTLSHPQHRATFLQKVAALSEIQECHHITGEDDYWLKVRCRNTQDLEHLISDELKSLEGVQKTRTTIVLSTLKESPLLPMPALAE</sequence>
<dbReference type="InterPro" id="IPR000485">
    <property type="entry name" value="AsnC-type_HTH_dom"/>
</dbReference>
<keyword evidence="2" id="KW-0238">DNA-binding</keyword>
<dbReference type="InterPro" id="IPR019888">
    <property type="entry name" value="Tscrpt_reg_AsnC-like"/>
</dbReference>
<dbReference type="PRINTS" id="PR00033">
    <property type="entry name" value="HTHASNC"/>
</dbReference>
<comment type="caution">
    <text evidence="5">The sequence shown here is derived from an EMBL/GenBank/DDBJ whole genome shotgun (WGS) entry which is preliminary data.</text>
</comment>
<dbReference type="Gene3D" id="3.30.70.920">
    <property type="match status" value="1"/>
</dbReference>
<dbReference type="PROSITE" id="PS00519">
    <property type="entry name" value="HTH_ASNC_1"/>
    <property type="match status" value="1"/>
</dbReference>
<dbReference type="InterPro" id="IPR011008">
    <property type="entry name" value="Dimeric_a/b-barrel"/>
</dbReference>
<dbReference type="PROSITE" id="PS50956">
    <property type="entry name" value="HTH_ASNC_2"/>
    <property type="match status" value="1"/>
</dbReference>
<dbReference type="SMART" id="SM00344">
    <property type="entry name" value="HTH_ASNC"/>
    <property type="match status" value="1"/>
</dbReference>
<protein>
    <submittedName>
        <fullName evidence="5">Lrp/AsnC family transcriptional regulator</fullName>
    </submittedName>
</protein>
<dbReference type="PANTHER" id="PTHR30154">
    <property type="entry name" value="LEUCINE-RESPONSIVE REGULATORY PROTEIN"/>
    <property type="match status" value="1"/>
</dbReference>
<organism evidence="5 6">
    <name type="scientific">Almyronema epifaneia S1</name>
    <dbReference type="NCBI Taxonomy" id="2991925"/>
    <lineage>
        <taxon>Bacteria</taxon>
        <taxon>Bacillati</taxon>
        <taxon>Cyanobacteriota</taxon>
        <taxon>Cyanophyceae</taxon>
        <taxon>Nodosilineales</taxon>
        <taxon>Nodosilineaceae</taxon>
        <taxon>Almyronema</taxon>
        <taxon>Almyronema epifaneia</taxon>
    </lineage>
</organism>
<evidence type="ECO:0000256" key="3">
    <source>
        <dbReference type="ARBA" id="ARBA00023163"/>
    </source>
</evidence>
<evidence type="ECO:0000256" key="2">
    <source>
        <dbReference type="ARBA" id="ARBA00023125"/>
    </source>
</evidence>